<dbReference type="FunFam" id="3.40.50.1820:FF:000021">
    <property type="entry name" value="Lipase"/>
    <property type="match status" value="1"/>
</dbReference>
<gene>
    <name evidence="11" type="primary">Lip3_8</name>
    <name evidence="11" type="ORF">g.2278</name>
</gene>
<evidence type="ECO:0000256" key="1">
    <source>
        <dbReference type="ARBA" id="ARBA00010701"/>
    </source>
</evidence>
<accession>A0A0A1WUS2</accession>
<dbReference type="EMBL" id="GBXI01011675">
    <property type="protein sequence ID" value="JAD02617.1"/>
    <property type="molecule type" value="Transcribed_RNA"/>
</dbReference>
<evidence type="ECO:0000256" key="4">
    <source>
        <dbReference type="ARBA" id="ARBA00022963"/>
    </source>
</evidence>
<comment type="similarity">
    <text evidence="1 7">Belongs to the AB hydrolase superfamily. Lipase family.</text>
</comment>
<evidence type="ECO:0000313" key="11">
    <source>
        <dbReference type="EMBL" id="JAD02617.1"/>
    </source>
</evidence>
<keyword evidence="5" id="KW-0443">Lipid metabolism</keyword>
<sequence length="407" mass="45545">MFRLIFSLSVLIALGGALDLNHIGPYIDIPLKPLKTSAERIREHGYPAESHFVETSDGYILNLFRIPYSPRLNNQLERKPVVFIQHGLFSCSDCFLLNGPENAIAYNFADAGFDVWLGNARGNIYSRSHSTLTTSNPKFWMFSWHEIGTIDMPESIDYVLEQTGESALHYVGHSQGGTVYFVMLSSRPEYNAKIKTGHGLAPAVYMGNVTDGIVAGLAPYVGSPGVGADLLSNQPFVPYNPQVQRLLDSACGGEPAYPKYCETLFLMWAGNEQSNLNATLLPQLAETHPAGISTNQGIHFIQLKVSNKFRQYDFGAKKNQLKYNQAEPPEYPLEKITADTFLYYGLNDGSANAKDMKRLPQFLPNLRLFHEVPNPTWGHLDFIFAKQVKQEINDPVVQYCKAYEEGY</sequence>
<evidence type="ECO:0000259" key="10">
    <source>
        <dbReference type="Pfam" id="PF04083"/>
    </source>
</evidence>
<protein>
    <recommendedName>
        <fullName evidence="7">Lipase</fullName>
    </recommendedName>
</protein>
<evidence type="ECO:0000256" key="9">
    <source>
        <dbReference type="SAM" id="SignalP"/>
    </source>
</evidence>
<evidence type="ECO:0000256" key="6">
    <source>
        <dbReference type="ARBA" id="ARBA00023180"/>
    </source>
</evidence>
<dbReference type="GO" id="GO:0016042">
    <property type="term" value="P:lipid catabolic process"/>
    <property type="evidence" value="ECO:0007669"/>
    <property type="project" value="UniProtKB-KW"/>
</dbReference>
<feature type="signal peptide" evidence="9">
    <location>
        <begin position="1"/>
        <end position="17"/>
    </location>
</feature>
<dbReference type="Pfam" id="PF04083">
    <property type="entry name" value="Abhydro_lipase"/>
    <property type="match status" value="1"/>
</dbReference>
<evidence type="ECO:0000256" key="7">
    <source>
        <dbReference type="PIRNR" id="PIRNR000862"/>
    </source>
</evidence>
<dbReference type="Gene3D" id="3.40.50.1820">
    <property type="entry name" value="alpha/beta hydrolase"/>
    <property type="match status" value="1"/>
</dbReference>
<dbReference type="InterPro" id="IPR025483">
    <property type="entry name" value="Lipase_euk"/>
</dbReference>
<dbReference type="InterPro" id="IPR029058">
    <property type="entry name" value="AB_hydrolase_fold"/>
</dbReference>
<keyword evidence="4 7" id="KW-0442">Lipid degradation</keyword>
<dbReference type="RefSeq" id="XP_011184339.1">
    <property type="nucleotide sequence ID" value="XM_011186037.3"/>
</dbReference>
<dbReference type="PANTHER" id="PTHR11005">
    <property type="entry name" value="LYSOSOMAL ACID LIPASE-RELATED"/>
    <property type="match status" value="1"/>
</dbReference>
<feature type="active site" description="Charge relay system" evidence="8">
    <location>
        <position position="379"/>
    </location>
</feature>
<dbReference type="GeneID" id="105213311"/>
<reference evidence="11" key="2">
    <citation type="journal article" date="2015" name="Gigascience">
        <title>Reconstructing a comprehensive transcriptome assembly of a white-pupal translocated strain of the pest fruit fly Bactrocera cucurbitae.</title>
        <authorList>
            <person name="Sim S.B."/>
            <person name="Calla B."/>
            <person name="Hall B."/>
            <person name="DeRego T."/>
            <person name="Geib S.M."/>
        </authorList>
    </citation>
    <scope>NUCLEOTIDE SEQUENCE</scope>
</reference>
<proteinExistence type="inferred from homology"/>
<evidence type="ECO:0000256" key="3">
    <source>
        <dbReference type="ARBA" id="ARBA00022801"/>
    </source>
</evidence>
<dbReference type="SUPFAM" id="SSF53474">
    <property type="entry name" value="alpha/beta-Hydrolases"/>
    <property type="match status" value="1"/>
</dbReference>
<dbReference type="AlphaFoldDB" id="A0A0A1WUS2"/>
<dbReference type="CTD" id="105213311"/>
<keyword evidence="2 9" id="KW-0732">Signal</keyword>
<feature type="chain" id="PRO_5001994141" description="Lipase" evidence="9">
    <location>
        <begin position="18"/>
        <end position="407"/>
    </location>
</feature>
<feature type="domain" description="Partial AB-hydrolase lipase" evidence="10">
    <location>
        <begin position="39"/>
        <end position="99"/>
    </location>
</feature>
<dbReference type="OrthoDB" id="9974421at2759"/>
<dbReference type="GO" id="GO:0016788">
    <property type="term" value="F:hydrolase activity, acting on ester bonds"/>
    <property type="evidence" value="ECO:0007669"/>
    <property type="project" value="InterPro"/>
</dbReference>
<evidence type="ECO:0000256" key="5">
    <source>
        <dbReference type="ARBA" id="ARBA00023098"/>
    </source>
</evidence>
<evidence type="ECO:0000256" key="2">
    <source>
        <dbReference type="ARBA" id="ARBA00022729"/>
    </source>
</evidence>
<name>A0A0A1WUS2_ZEUCU</name>
<dbReference type="InterPro" id="IPR006693">
    <property type="entry name" value="AB_hydrolase_lipase"/>
</dbReference>
<dbReference type="PIRSF" id="PIRSF000862">
    <property type="entry name" value="Steryl_ester_lip"/>
    <property type="match status" value="1"/>
</dbReference>
<keyword evidence="3 7" id="KW-0378">Hydrolase</keyword>
<feature type="active site" description="Nucleophile" evidence="8">
    <location>
        <position position="174"/>
    </location>
</feature>
<feature type="active site" description="Charge relay system" evidence="8">
    <location>
        <position position="348"/>
    </location>
</feature>
<organism evidence="11">
    <name type="scientific">Zeugodacus cucurbitae</name>
    <name type="common">Melon fruit fly</name>
    <name type="synonym">Bactrocera cucurbitae</name>
    <dbReference type="NCBI Taxonomy" id="28588"/>
    <lineage>
        <taxon>Eukaryota</taxon>
        <taxon>Metazoa</taxon>
        <taxon>Ecdysozoa</taxon>
        <taxon>Arthropoda</taxon>
        <taxon>Hexapoda</taxon>
        <taxon>Insecta</taxon>
        <taxon>Pterygota</taxon>
        <taxon>Neoptera</taxon>
        <taxon>Endopterygota</taxon>
        <taxon>Diptera</taxon>
        <taxon>Brachycera</taxon>
        <taxon>Muscomorpha</taxon>
        <taxon>Tephritoidea</taxon>
        <taxon>Tephritidae</taxon>
        <taxon>Zeugodacus</taxon>
        <taxon>Zeugodacus</taxon>
    </lineage>
</organism>
<evidence type="ECO:0000256" key="8">
    <source>
        <dbReference type="PIRSR" id="PIRSR000862-1"/>
    </source>
</evidence>
<keyword evidence="6" id="KW-0325">Glycoprotein</keyword>
<reference evidence="11" key="1">
    <citation type="submission" date="2014-11" db="EMBL/GenBank/DDBJ databases">
        <authorList>
            <person name="Geib S."/>
        </authorList>
    </citation>
    <scope>NUCLEOTIDE SEQUENCE</scope>
</reference>